<dbReference type="Pfam" id="PF01381">
    <property type="entry name" value="HTH_3"/>
    <property type="match status" value="1"/>
</dbReference>
<dbReference type="GO" id="GO:0005829">
    <property type="term" value="C:cytosol"/>
    <property type="evidence" value="ECO:0007669"/>
    <property type="project" value="TreeGrafter"/>
</dbReference>
<name>A0A943DDN0_9FIRM</name>
<evidence type="ECO:0000313" key="4">
    <source>
        <dbReference type="Proteomes" id="UP000759273"/>
    </source>
</evidence>
<evidence type="ECO:0000313" key="3">
    <source>
        <dbReference type="EMBL" id="MBS5332919.1"/>
    </source>
</evidence>
<dbReference type="SMART" id="SM00530">
    <property type="entry name" value="HTH_XRE"/>
    <property type="match status" value="1"/>
</dbReference>
<dbReference type="InterPro" id="IPR050807">
    <property type="entry name" value="TransReg_Diox_bact_type"/>
</dbReference>
<feature type="domain" description="HTH cro/C1-type" evidence="2">
    <location>
        <begin position="13"/>
        <end position="67"/>
    </location>
</feature>
<reference evidence="3" key="1">
    <citation type="submission" date="2021-02" db="EMBL/GenBank/DDBJ databases">
        <title>Infant gut strain persistence is associated with maternal origin, phylogeny, and functional potential including surface adhesion and iron acquisition.</title>
        <authorList>
            <person name="Lou Y.C."/>
        </authorList>
    </citation>
    <scope>NUCLEOTIDE SEQUENCE</scope>
    <source>
        <strain evidence="3">L3_101_000M1_dasL3_101_000M1_concoct_87</strain>
    </source>
</reference>
<dbReference type="PANTHER" id="PTHR46797:SF1">
    <property type="entry name" value="METHYLPHOSPHONATE SYNTHASE"/>
    <property type="match status" value="1"/>
</dbReference>
<proteinExistence type="predicted"/>
<accession>A0A943DDN0</accession>
<sequence length="121" mass="13871">MPEDSLEFLGRHIRAERVRCNLTQQELADQSGLAVKTIQDIEKGRKNPSYETLSRLIERLGISANVLFQVSTPIEEEEIQRFMGKFQSCSRGNQQILLNTLDFLTEQLLDLQQKTESNSSE</sequence>
<dbReference type="InterPro" id="IPR010982">
    <property type="entry name" value="Lambda_DNA-bd_dom_sf"/>
</dbReference>
<protein>
    <submittedName>
        <fullName evidence="3">Helix-turn-helix transcriptional regulator</fullName>
    </submittedName>
</protein>
<organism evidence="3 4">
    <name type="scientific">Subdoligranulum variabile</name>
    <dbReference type="NCBI Taxonomy" id="214851"/>
    <lineage>
        <taxon>Bacteria</taxon>
        <taxon>Bacillati</taxon>
        <taxon>Bacillota</taxon>
        <taxon>Clostridia</taxon>
        <taxon>Eubacteriales</taxon>
        <taxon>Oscillospiraceae</taxon>
        <taxon>Subdoligranulum</taxon>
    </lineage>
</organism>
<dbReference type="PANTHER" id="PTHR46797">
    <property type="entry name" value="HTH-TYPE TRANSCRIPTIONAL REGULATOR"/>
    <property type="match status" value="1"/>
</dbReference>
<dbReference type="GO" id="GO:0003700">
    <property type="term" value="F:DNA-binding transcription factor activity"/>
    <property type="evidence" value="ECO:0007669"/>
    <property type="project" value="TreeGrafter"/>
</dbReference>
<keyword evidence="1" id="KW-0238">DNA-binding</keyword>
<dbReference type="SUPFAM" id="SSF47413">
    <property type="entry name" value="lambda repressor-like DNA-binding domains"/>
    <property type="match status" value="1"/>
</dbReference>
<dbReference type="AlphaFoldDB" id="A0A943DDN0"/>
<dbReference type="InterPro" id="IPR001387">
    <property type="entry name" value="Cro/C1-type_HTH"/>
</dbReference>
<dbReference type="GO" id="GO:0003677">
    <property type="term" value="F:DNA binding"/>
    <property type="evidence" value="ECO:0007669"/>
    <property type="project" value="UniProtKB-KW"/>
</dbReference>
<dbReference type="Proteomes" id="UP000759273">
    <property type="component" value="Unassembled WGS sequence"/>
</dbReference>
<dbReference type="PROSITE" id="PS50943">
    <property type="entry name" value="HTH_CROC1"/>
    <property type="match status" value="1"/>
</dbReference>
<gene>
    <name evidence="3" type="ORF">KHY36_10375</name>
</gene>
<comment type="caution">
    <text evidence="3">The sequence shown here is derived from an EMBL/GenBank/DDBJ whole genome shotgun (WGS) entry which is preliminary data.</text>
</comment>
<dbReference type="Gene3D" id="1.10.260.40">
    <property type="entry name" value="lambda repressor-like DNA-binding domains"/>
    <property type="match status" value="1"/>
</dbReference>
<evidence type="ECO:0000259" key="2">
    <source>
        <dbReference type="PROSITE" id="PS50943"/>
    </source>
</evidence>
<dbReference type="EMBL" id="JAGZGG010000025">
    <property type="protein sequence ID" value="MBS5332919.1"/>
    <property type="molecule type" value="Genomic_DNA"/>
</dbReference>
<evidence type="ECO:0000256" key="1">
    <source>
        <dbReference type="ARBA" id="ARBA00023125"/>
    </source>
</evidence>
<dbReference type="CDD" id="cd00093">
    <property type="entry name" value="HTH_XRE"/>
    <property type="match status" value="1"/>
</dbReference>